<dbReference type="PANTHER" id="PTHR12300">
    <property type="entry name" value="HVA22-LIKE PROTEINS"/>
    <property type="match status" value="1"/>
</dbReference>
<feature type="compositionally biased region" description="Polar residues" evidence="2">
    <location>
        <begin position="247"/>
        <end position="258"/>
    </location>
</feature>
<protein>
    <recommendedName>
        <fullName evidence="1">HVA22-like protein</fullName>
    </recommendedName>
</protein>
<dbReference type="GO" id="GO:0016020">
    <property type="term" value="C:membrane"/>
    <property type="evidence" value="ECO:0007669"/>
    <property type="project" value="UniProtKB-SubCell"/>
</dbReference>
<reference evidence="3" key="1">
    <citation type="journal article" date="2009" name="Rice">
        <title>De Novo Next Generation Sequencing of Plant Genomes.</title>
        <authorList>
            <person name="Rounsley S."/>
            <person name="Marri P.R."/>
            <person name="Yu Y."/>
            <person name="He R."/>
            <person name="Sisneros N."/>
            <person name="Goicoechea J.L."/>
            <person name="Lee S.J."/>
            <person name="Angelova A."/>
            <person name="Kudrna D."/>
            <person name="Luo M."/>
            <person name="Affourtit J."/>
            <person name="Desany B."/>
            <person name="Knight J."/>
            <person name="Niazi F."/>
            <person name="Egholm M."/>
            <person name="Wing R.A."/>
        </authorList>
    </citation>
    <scope>NUCLEOTIDE SEQUENCE [LARGE SCALE GENOMIC DNA]</scope>
    <source>
        <strain evidence="3">cv. IRGC 105608</strain>
    </source>
</reference>
<comment type="similarity">
    <text evidence="1">Belongs to the DP1 family.</text>
</comment>
<feature type="compositionally biased region" description="Pro residues" evidence="2">
    <location>
        <begin position="173"/>
        <end position="196"/>
    </location>
</feature>
<evidence type="ECO:0000313" key="3">
    <source>
        <dbReference type="EnsemblPlants" id="OBART03G02580.1"/>
    </source>
</evidence>
<dbReference type="Pfam" id="PF03134">
    <property type="entry name" value="TB2_DP1_HVA22"/>
    <property type="match status" value="1"/>
</dbReference>
<evidence type="ECO:0000313" key="4">
    <source>
        <dbReference type="Proteomes" id="UP000026960"/>
    </source>
</evidence>
<feature type="compositionally biased region" description="Low complexity" evidence="2">
    <location>
        <begin position="218"/>
        <end position="231"/>
    </location>
</feature>
<comment type="subcellular location">
    <subcellularLocation>
        <location evidence="1">Membrane</location>
        <topology evidence="1">Multi-pass membrane protein</topology>
    </subcellularLocation>
</comment>
<dbReference type="EnsemblPlants" id="OBART03G02580.1">
    <property type="protein sequence ID" value="OBART03G02580.1"/>
    <property type="gene ID" value="OBART03G02580"/>
</dbReference>
<dbReference type="eggNOG" id="KOG1726">
    <property type="taxonomic scope" value="Eukaryota"/>
</dbReference>
<dbReference type="Gramene" id="OBART03G02580.1">
    <property type="protein sequence ID" value="OBART03G02580.1"/>
    <property type="gene ID" value="OBART03G02580"/>
</dbReference>
<dbReference type="PaxDb" id="65489-OBART03G02580.1"/>
<dbReference type="STRING" id="65489.A0A0D3FDF5"/>
<feature type="compositionally biased region" description="Low complexity" evidence="2">
    <location>
        <begin position="147"/>
        <end position="172"/>
    </location>
</feature>
<dbReference type="InterPro" id="IPR004345">
    <property type="entry name" value="TB2_DP1_HVA22"/>
</dbReference>
<dbReference type="PANTHER" id="PTHR12300:SF117">
    <property type="entry name" value="LP05237P-RELATED"/>
    <property type="match status" value="1"/>
</dbReference>
<evidence type="ECO:0000256" key="2">
    <source>
        <dbReference type="SAM" id="MobiDB-lite"/>
    </source>
</evidence>
<accession>A0A0D3FDF5</accession>
<organism evidence="3">
    <name type="scientific">Oryza barthii</name>
    <dbReference type="NCBI Taxonomy" id="65489"/>
    <lineage>
        <taxon>Eukaryota</taxon>
        <taxon>Viridiplantae</taxon>
        <taxon>Streptophyta</taxon>
        <taxon>Embryophyta</taxon>
        <taxon>Tracheophyta</taxon>
        <taxon>Spermatophyta</taxon>
        <taxon>Magnoliopsida</taxon>
        <taxon>Liliopsida</taxon>
        <taxon>Poales</taxon>
        <taxon>Poaceae</taxon>
        <taxon>BOP clade</taxon>
        <taxon>Oryzoideae</taxon>
        <taxon>Oryzeae</taxon>
        <taxon>Oryzinae</taxon>
        <taxon>Oryza</taxon>
    </lineage>
</organism>
<evidence type="ECO:0000256" key="1">
    <source>
        <dbReference type="RuleBase" id="RU362006"/>
    </source>
</evidence>
<dbReference type="AlphaFoldDB" id="A0A0D3FDF5"/>
<dbReference type="Proteomes" id="UP000026960">
    <property type="component" value="Chromosome 3"/>
</dbReference>
<name>A0A0D3FDF5_9ORYZ</name>
<dbReference type="HOGENOM" id="CLU_028431_5_0_1"/>
<sequence>MAGSFITGALMLILGYAYPAYDCYKTVELNKPEIEKLRFWCQYWILLAVLTVFDRVGDNFVSWLPMYSEAKLAFVVFLWYPKTLGTAYVYESFFKPWIAKYEADIDHNLLELRTRACDMAVLYFQKVSNYGQTRLYEILQYVASQSQTQTSRPQARQQQQRPPPAQTRQVNPAPQPVPAPSVPPLPPQPTQAPSAPPRNQTQDTTPVPVPPPGAESLAQPQAHAGPPQANASDGPQNTEAMQIDPSGPSTSNARQSSIPDEDTLIQEAIRMTRGRLRRRTAGSGPPPS</sequence>
<proteinExistence type="inferred from homology"/>
<reference evidence="3" key="2">
    <citation type="submission" date="2015-03" db="UniProtKB">
        <authorList>
            <consortium name="EnsemblPlants"/>
        </authorList>
    </citation>
    <scope>IDENTIFICATION</scope>
</reference>
<feature type="region of interest" description="Disordered" evidence="2">
    <location>
        <begin position="147"/>
        <end position="288"/>
    </location>
</feature>
<keyword evidence="4" id="KW-1185">Reference proteome</keyword>